<dbReference type="Gene3D" id="3.40.50.10730">
    <property type="entry name" value="Urocanase like domains"/>
    <property type="match status" value="1"/>
</dbReference>
<dbReference type="EC" id="4.2.1.49" evidence="4"/>
<dbReference type="Pfam" id="PF01175">
    <property type="entry name" value="Urocanase"/>
    <property type="match status" value="1"/>
</dbReference>
<evidence type="ECO:0000256" key="7">
    <source>
        <dbReference type="ARBA" id="ARBA00023239"/>
    </source>
</evidence>
<dbReference type="PANTHER" id="PTHR12216:SF4">
    <property type="entry name" value="UROCANATE HYDRATASE"/>
    <property type="match status" value="1"/>
</dbReference>
<dbReference type="Gene3D" id="3.40.1770.10">
    <property type="entry name" value="Urocanase superfamily"/>
    <property type="match status" value="2"/>
</dbReference>
<name>A0ABR0B8Y4_9CRUS</name>
<dbReference type="InterPro" id="IPR035085">
    <property type="entry name" value="Urocanase_Rossmann-like"/>
</dbReference>
<feature type="region of interest" description="Disordered" evidence="10">
    <location>
        <begin position="528"/>
        <end position="565"/>
    </location>
</feature>
<dbReference type="InterPro" id="IPR023637">
    <property type="entry name" value="Urocanase-like"/>
</dbReference>
<accession>A0ABR0B8Y4</accession>
<dbReference type="PANTHER" id="PTHR12216">
    <property type="entry name" value="UROCANATE HYDRATASE"/>
    <property type="match status" value="1"/>
</dbReference>
<dbReference type="NCBIfam" id="NF003820">
    <property type="entry name" value="PRK05414.1"/>
    <property type="match status" value="1"/>
</dbReference>
<dbReference type="InterPro" id="IPR055351">
    <property type="entry name" value="Urocanase"/>
</dbReference>
<dbReference type="Proteomes" id="UP001234178">
    <property type="component" value="Unassembled WGS sequence"/>
</dbReference>
<dbReference type="InterPro" id="IPR036190">
    <property type="entry name" value="Urocanase_sf"/>
</dbReference>
<evidence type="ECO:0000256" key="5">
    <source>
        <dbReference type="ARBA" id="ARBA00022808"/>
    </source>
</evidence>
<reference evidence="14 15" key="1">
    <citation type="journal article" date="2023" name="Nucleic Acids Res.">
        <title>The hologenome of Daphnia magna reveals possible DNA methylation and microbiome-mediated evolution of the host genome.</title>
        <authorList>
            <person name="Chaturvedi A."/>
            <person name="Li X."/>
            <person name="Dhandapani V."/>
            <person name="Marshall H."/>
            <person name="Kissane S."/>
            <person name="Cuenca-Cambronero M."/>
            <person name="Asole G."/>
            <person name="Calvet F."/>
            <person name="Ruiz-Romero M."/>
            <person name="Marangio P."/>
            <person name="Guigo R."/>
            <person name="Rago D."/>
            <person name="Mirbahai L."/>
            <person name="Eastwood N."/>
            <person name="Colbourne J.K."/>
            <person name="Zhou J."/>
            <person name="Mallon E."/>
            <person name="Orsini L."/>
        </authorList>
    </citation>
    <scope>NUCLEOTIDE SEQUENCE [LARGE SCALE GENOMIC DNA]</scope>
    <source>
        <strain evidence="14">LRV0_1</strain>
    </source>
</reference>
<evidence type="ECO:0000259" key="11">
    <source>
        <dbReference type="Pfam" id="PF01175"/>
    </source>
</evidence>
<feature type="compositionally biased region" description="Basic residues" evidence="10">
    <location>
        <begin position="545"/>
        <end position="565"/>
    </location>
</feature>
<evidence type="ECO:0000256" key="1">
    <source>
        <dbReference type="ARBA" id="ARBA00001911"/>
    </source>
</evidence>
<protein>
    <recommendedName>
        <fullName evidence="4">urocanate hydratase</fullName>
        <ecNumber evidence="4">4.2.1.49</ecNumber>
    </recommendedName>
    <alternativeName>
        <fullName evidence="8">Imidazolonepropionate hydrolase</fullName>
    </alternativeName>
</protein>
<feature type="domain" description="Urocanase N-terminal" evidence="12">
    <location>
        <begin position="14"/>
        <end position="92"/>
    </location>
</feature>
<evidence type="ECO:0000256" key="8">
    <source>
        <dbReference type="ARBA" id="ARBA00031640"/>
    </source>
</evidence>
<keyword evidence="15" id="KW-1185">Reference proteome</keyword>
<dbReference type="Pfam" id="PF17392">
    <property type="entry name" value="Urocanase_C"/>
    <property type="match status" value="1"/>
</dbReference>
<comment type="pathway">
    <text evidence="2">Amino-acid degradation; L-histidine degradation into L-glutamate; N-formimidoyl-L-glutamate from L-histidine: step 2/3.</text>
</comment>
<feature type="domain" description="Urocanase Rossmann-like" evidence="11">
    <location>
        <begin position="100"/>
        <end position="309"/>
    </location>
</feature>
<evidence type="ECO:0000259" key="13">
    <source>
        <dbReference type="Pfam" id="PF17392"/>
    </source>
</evidence>
<evidence type="ECO:0000256" key="2">
    <source>
        <dbReference type="ARBA" id="ARBA00004794"/>
    </source>
</evidence>
<evidence type="ECO:0000256" key="9">
    <source>
        <dbReference type="ARBA" id="ARBA00047623"/>
    </source>
</evidence>
<evidence type="ECO:0000256" key="4">
    <source>
        <dbReference type="ARBA" id="ARBA00011992"/>
    </source>
</evidence>
<dbReference type="InterPro" id="IPR023636">
    <property type="entry name" value="Urocanase_CS"/>
</dbReference>
<organism evidence="14 15">
    <name type="scientific">Daphnia magna</name>
    <dbReference type="NCBI Taxonomy" id="35525"/>
    <lineage>
        <taxon>Eukaryota</taxon>
        <taxon>Metazoa</taxon>
        <taxon>Ecdysozoa</taxon>
        <taxon>Arthropoda</taxon>
        <taxon>Crustacea</taxon>
        <taxon>Branchiopoda</taxon>
        <taxon>Diplostraca</taxon>
        <taxon>Cladocera</taxon>
        <taxon>Anomopoda</taxon>
        <taxon>Daphniidae</taxon>
        <taxon>Daphnia</taxon>
    </lineage>
</organism>
<evidence type="ECO:0000313" key="14">
    <source>
        <dbReference type="EMBL" id="KAK4045043.1"/>
    </source>
</evidence>
<feature type="region of interest" description="Disordered" evidence="10">
    <location>
        <begin position="1"/>
        <end position="20"/>
    </location>
</feature>
<proteinExistence type="inferred from homology"/>
<dbReference type="HAMAP" id="MF_00577">
    <property type="entry name" value="HutU"/>
    <property type="match status" value="1"/>
</dbReference>
<dbReference type="InterPro" id="IPR035401">
    <property type="entry name" value="Urocanase_C"/>
</dbReference>
<keyword evidence="7" id="KW-0456">Lyase</keyword>
<comment type="cofactor">
    <cofactor evidence="1">
        <name>NAD(+)</name>
        <dbReference type="ChEBI" id="CHEBI:57540"/>
    </cofactor>
</comment>
<dbReference type="InterPro" id="IPR035400">
    <property type="entry name" value="Urocanase_N"/>
</dbReference>
<comment type="catalytic activity">
    <reaction evidence="9">
        <text>4-imidazolone-5-propanoate = trans-urocanate + H2O</text>
        <dbReference type="Rhea" id="RHEA:13101"/>
        <dbReference type="ChEBI" id="CHEBI:15377"/>
        <dbReference type="ChEBI" id="CHEBI:17771"/>
        <dbReference type="ChEBI" id="CHEBI:77893"/>
        <dbReference type="EC" id="4.2.1.49"/>
    </reaction>
</comment>
<dbReference type="EMBL" id="JAOYFB010000041">
    <property type="protein sequence ID" value="KAK4045043.1"/>
    <property type="molecule type" value="Genomic_DNA"/>
</dbReference>
<dbReference type="NCBIfam" id="TIGR01228">
    <property type="entry name" value="hutU"/>
    <property type="match status" value="1"/>
</dbReference>
<evidence type="ECO:0000256" key="10">
    <source>
        <dbReference type="SAM" id="MobiDB-lite"/>
    </source>
</evidence>
<keyword evidence="5" id="KW-0369">Histidine metabolism</keyword>
<comment type="caution">
    <text evidence="14">The sequence shown here is derived from an EMBL/GenBank/DDBJ whole genome shotgun (WGS) entry which is preliminary data.</text>
</comment>
<evidence type="ECO:0000256" key="6">
    <source>
        <dbReference type="ARBA" id="ARBA00023027"/>
    </source>
</evidence>
<comment type="similarity">
    <text evidence="3">Belongs to the urocanase family.</text>
</comment>
<evidence type="ECO:0000313" key="15">
    <source>
        <dbReference type="Proteomes" id="UP001234178"/>
    </source>
</evidence>
<gene>
    <name evidence="14" type="ORF">OUZ56_032451</name>
</gene>
<evidence type="ECO:0000256" key="3">
    <source>
        <dbReference type="ARBA" id="ARBA00007578"/>
    </source>
</evidence>
<sequence>MLTRGAMTAGPRTVRSPQGTTLSCKGWVQEAALRMLHNNLDPDVAERPDDLVVYGGTGKAARSWDAFEVICRELRDLGDEETLLVQSGKAMTAGSWIYLGTQGILQGTYETFVAARKAFEARTGKPATWVLTAGVGGMGGAQPLAATMAGMSCLGVDIDPSRIQKRIDTRYVDEQMDDLDAALARIEKATADGKPVSIGLVGNGADVYAELVRRGVTPDLVTEQTSAHDPLNGYIPDGLSWEQADALRRDDPVTYVRRAKETMARTVEAMLAMKRAGAEVFDYGNNIRAGAVEAGCKNAFDIEGFVPAYIRPLFCVGKGPFRWVALSGDPEDIKVTDQAVLEAVPNDPDLHRWITMAQERVAFQGLPSRICWLGYGDRAKVGGIFNELVRTGKVKGPIVIGRDHLDCGSVASPNRETEAMKDGSDAIADFAILNALVNTACGASWVSFHHGGGVGMGMSLHAGMVVVADGTEDAARRIERVLTSDPGMGVVRHADAGYEEAIACAEEKGAPRKASLPATSVAKTVHSGSRADFPALPGAPPPASRCHRRRRATRSGRRRASAFGSRRYRCRTQPIAERRRYERRDGAVASRGWYSRPVTSSEKLTAAPTHVTVATHGHCFDGLASAVIFTKLLRHIKAGNELSFKYLAMGYGAGAGPDFDALLDGDENAILDYKFSRSSKLTWYFDHHVSAFTSDAERKAFEESRGNGRFFHDGTYGSCTKFLVDIGAKFSDFNPEPRGDLGYWADIIDRAAFPSAAIAVARQEPALRLMTLIEQSGEAELISRFVTALTERPLDYFANDPEVVASYTQWQATAAPYEARVKAHAKLVGGATGAVLVDLTDELSDAAPKFVTYALYPDSAYSVVVTRGLKKIKLSIGFNPWCGQTRKHDIAKICERHGGGGHPVVGAIALPPGEVARAQELARAISDELART</sequence>
<feature type="domain" description="Urocanase C-terminal" evidence="13">
    <location>
        <begin position="312"/>
        <end position="506"/>
    </location>
</feature>
<keyword evidence="6" id="KW-0520">NAD</keyword>
<dbReference type="PROSITE" id="PS01233">
    <property type="entry name" value="UROCANASE"/>
    <property type="match status" value="1"/>
</dbReference>
<dbReference type="Pfam" id="PF17391">
    <property type="entry name" value="Urocanase_N"/>
    <property type="match status" value="1"/>
</dbReference>
<evidence type="ECO:0000259" key="12">
    <source>
        <dbReference type="Pfam" id="PF17391"/>
    </source>
</evidence>
<dbReference type="InterPro" id="IPR038364">
    <property type="entry name" value="Urocanase_central_sf"/>
</dbReference>
<dbReference type="SUPFAM" id="SSF111326">
    <property type="entry name" value="Urocanase"/>
    <property type="match status" value="1"/>
</dbReference>